<sequence length="197" mass="21872">MTTSADEQIRKLEEQRNRIEERLKQLQAKQRRLKRKQSDGWKRKTGETLLQYAAILPENDEQQHCLKTALNTHVTVNGKDVTIANLLHSTYAMIVKDREEQERQLFELVDDGGRKSDENEAIRPETPVMSSAANDGPADGEAVKPTPDDRGETPPHDPAASTAPAGKPAGNRTLKKKTKTPATKTPASENDVSRAGR</sequence>
<name>A0A4P6DSV6_9BIFI</name>
<protein>
    <submittedName>
        <fullName evidence="3">Uncharacterized protein</fullName>
    </submittedName>
</protein>
<evidence type="ECO:0000313" key="4">
    <source>
        <dbReference type="Proteomes" id="UP000293589"/>
    </source>
</evidence>
<evidence type="ECO:0000256" key="2">
    <source>
        <dbReference type="SAM" id="MobiDB-lite"/>
    </source>
</evidence>
<keyword evidence="1" id="KW-0175">Coiled coil</keyword>
<organism evidence="3 4">
    <name type="scientific">Bifidobacterium pullorum subsp. gallinarum</name>
    <dbReference type="NCBI Taxonomy" id="78344"/>
    <lineage>
        <taxon>Bacteria</taxon>
        <taxon>Bacillati</taxon>
        <taxon>Actinomycetota</taxon>
        <taxon>Actinomycetes</taxon>
        <taxon>Bifidobacteriales</taxon>
        <taxon>Bifidobacteriaceae</taxon>
        <taxon>Bifidobacterium</taxon>
    </lineage>
</organism>
<dbReference type="KEGG" id="bgx:ESN35_06115"/>
<reference evidence="3 4" key="1">
    <citation type="submission" date="2019-01" db="EMBL/GenBank/DDBJ databases">
        <title>Complete genome sequence of Bifidobacterium gallinarum CACC 514.</title>
        <authorList>
            <person name="Jung M."/>
        </authorList>
    </citation>
    <scope>NUCLEOTIDE SEQUENCE [LARGE SCALE GENOMIC DNA]</scope>
    <source>
        <strain evidence="3 4">CACC 514</strain>
    </source>
</reference>
<feature type="region of interest" description="Disordered" evidence="2">
    <location>
        <begin position="108"/>
        <end position="197"/>
    </location>
</feature>
<dbReference type="RefSeq" id="WP_129237446.1">
    <property type="nucleotide sequence ID" value="NZ_CP035464.1"/>
</dbReference>
<feature type="compositionally biased region" description="Basic and acidic residues" evidence="2">
    <location>
        <begin position="108"/>
        <end position="123"/>
    </location>
</feature>
<proteinExistence type="predicted"/>
<dbReference type="EMBL" id="CP035464">
    <property type="protein sequence ID" value="QAY33023.1"/>
    <property type="molecule type" value="Genomic_DNA"/>
</dbReference>
<dbReference type="AlphaFoldDB" id="A0A4P6DSV6"/>
<feature type="coiled-coil region" evidence="1">
    <location>
        <begin position="2"/>
        <end position="39"/>
    </location>
</feature>
<dbReference type="Proteomes" id="UP000293589">
    <property type="component" value="Chromosome"/>
</dbReference>
<feature type="compositionally biased region" description="Basic and acidic residues" evidence="2">
    <location>
        <begin position="146"/>
        <end position="155"/>
    </location>
</feature>
<accession>A0A4P6DSV6</accession>
<evidence type="ECO:0000313" key="3">
    <source>
        <dbReference type="EMBL" id="QAY33023.1"/>
    </source>
</evidence>
<gene>
    <name evidence="3" type="ORF">ESN35_06115</name>
</gene>
<evidence type="ECO:0000256" key="1">
    <source>
        <dbReference type="SAM" id="Coils"/>
    </source>
</evidence>